<dbReference type="InterPro" id="IPR036412">
    <property type="entry name" value="HAD-like_sf"/>
</dbReference>
<evidence type="ECO:0000313" key="4">
    <source>
        <dbReference type="EMBL" id="GLQ19403.1"/>
    </source>
</evidence>
<dbReference type="InterPro" id="IPR006385">
    <property type="entry name" value="HAD_hydro_SerB1"/>
</dbReference>
<dbReference type="Proteomes" id="UP001161390">
    <property type="component" value="Unassembled WGS sequence"/>
</dbReference>
<evidence type="ECO:0000256" key="3">
    <source>
        <dbReference type="ARBA" id="ARBA00022842"/>
    </source>
</evidence>
<dbReference type="EMBL" id="BSNJ01000001">
    <property type="protein sequence ID" value="GLQ19403.1"/>
    <property type="molecule type" value="Genomic_DNA"/>
</dbReference>
<organism evidence="4 5">
    <name type="scientific">Algimonas porphyrae</name>
    <dbReference type="NCBI Taxonomy" id="1128113"/>
    <lineage>
        <taxon>Bacteria</taxon>
        <taxon>Pseudomonadati</taxon>
        <taxon>Pseudomonadota</taxon>
        <taxon>Alphaproteobacteria</taxon>
        <taxon>Maricaulales</taxon>
        <taxon>Robiginitomaculaceae</taxon>
        <taxon>Algimonas</taxon>
    </lineage>
</organism>
<evidence type="ECO:0000256" key="1">
    <source>
        <dbReference type="ARBA" id="ARBA00022723"/>
    </source>
</evidence>
<dbReference type="NCBIfam" id="TIGR01488">
    <property type="entry name" value="HAD-SF-IB"/>
    <property type="match status" value="1"/>
</dbReference>
<accession>A0ABQ5UXW5</accession>
<dbReference type="PANTHER" id="PTHR43344">
    <property type="entry name" value="PHOSPHOSERINE PHOSPHATASE"/>
    <property type="match status" value="1"/>
</dbReference>
<keyword evidence="5" id="KW-1185">Reference proteome</keyword>
<protein>
    <submittedName>
        <fullName evidence="4">Hydrolase</fullName>
    </submittedName>
</protein>
<dbReference type="GO" id="GO:0016787">
    <property type="term" value="F:hydrolase activity"/>
    <property type="evidence" value="ECO:0007669"/>
    <property type="project" value="UniProtKB-KW"/>
</dbReference>
<dbReference type="InterPro" id="IPR050582">
    <property type="entry name" value="HAD-like_SerB"/>
</dbReference>
<reference evidence="4" key="2">
    <citation type="submission" date="2023-01" db="EMBL/GenBank/DDBJ databases">
        <title>Draft genome sequence of Algimonas porphyrae strain NBRC 108216.</title>
        <authorList>
            <person name="Sun Q."/>
            <person name="Mori K."/>
        </authorList>
    </citation>
    <scope>NUCLEOTIDE SEQUENCE</scope>
    <source>
        <strain evidence="4">NBRC 108216</strain>
    </source>
</reference>
<dbReference type="Pfam" id="PF12710">
    <property type="entry name" value="HAD"/>
    <property type="match status" value="1"/>
</dbReference>
<sequence length="217" mass="24464">MTRLAIFDLDYTLTRQGTWGRFVLRSMKARPLGLPPLLLAAGWTQLRYKRGAVPRIAVKTAMMRRSMVGRTREELSDVADALIADDMQNGLNLRVLDALRAHQQAGDIVLIASAAVDLLVERYCEALGAHGQVSTRMAWTQDDRLADHFASDNCYGTQKMDRIKGLLTERNLLPSHVTAYSDSRADAPMLEFADKAIIVAPKRKTRDYAQRMNFEIW</sequence>
<keyword evidence="2 4" id="KW-0378">Hydrolase</keyword>
<name>A0ABQ5UXW5_9PROT</name>
<gene>
    <name evidence="4" type="ORF">GCM10007854_03580</name>
</gene>
<dbReference type="RefSeq" id="WP_284369155.1">
    <property type="nucleotide sequence ID" value="NZ_BSNJ01000001.1"/>
</dbReference>
<keyword evidence="1" id="KW-0479">Metal-binding</keyword>
<comment type="caution">
    <text evidence="4">The sequence shown here is derived from an EMBL/GenBank/DDBJ whole genome shotgun (WGS) entry which is preliminary data.</text>
</comment>
<proteinExistence type="predicted"/>
<dbReference type="NCBIfam" id="TIGR01490">
    <property type="entry name" value="HAD-SF-IB-hyp1"/>
    <property type="match status" value="1"/>
</dbReference>
<reference evidence="4" key="1">
    <citation type="journal article" date="2014" name="Int. J. Syst. Evol. Microbiol.">
        <title>Complete genome of a new Firmicutes species belonging to the dominant human colonic microbiota ('Ruminococcus bicirculans') reveals two chromosomes and a selective capacity to utilize plant glucans.</title>
        <authorList>
            <consortium name="NISC Comparative Sequencing Program"/>
            <person name="Wegmann U."/>
            <person name="Louis P."/>
            <person name="Goesmann A."/>
            <person name="Henrissat B."/>
            <person name="Duncan S.H."/>
            <person name="Flint H.J."/>
        </authorList>
    </citation>
    <scope>NUCLEOTIDE SEQUENCE</scope>
    <source>
        <strain evidence="4">NBRC 108216</strain>
    </source>
</reference>
<dbReference type="Gene3D" id="3.40.50.1000">
    <property type="entry name" value="HAD superfamily/HAD-like"/>
    <property type="match status" value="1"/>
</dbReference>
<dbReference type="InterPro" id="IPR023214">
    <property type="entry name" value="HAD_sf"/>
</dbReference>
<dbReference type="SUPFAM" id="SSF56784">
    <property type="entry name" value="HAD-like"/>
    <property type="match status" value="1"/>
</dbReference>
<evidence type="ECO:0000256" key="2">
    <source>
        <dbReference type="ARBA" id="ARBA00022801"/>
    </source>
</evidence>
<keyword evidence="3" id="KW-0460">Magnesium</keyword>
<evidence type="ECO:0000313" key="5">
    <source>
        <dbReference type="Proteomes" id="UP001161390"/>
    </source>
</evidence>
<dbReference type="PANTHER" id="PTHR43344:SF13">
    <property type="entry name" value="PHOSPHATASE RV3661-RELATED"/>
    <property type="match status" value="1"/>
</dbReference>
<dbReference type="Gene3D" id="1.20.1440.100">
    <property type="entry name" value="SG protein - dephosphorylation function"/>
    <property type="match status" value="1"/>
</dbReference>